<dbReference type="STRING" id="188477.A0A3S0ZM35"/>
<feature type="region of interest" description="Disordered" evidence="1">
    <location>
        <begin position="16"/>
        <end position="49"/>
    </location>
</feature>
<evidence type="ECO:0000256" key="2">
    <source>
        <dbReference type="SAM" id="Phobius"/>
    </source>
</evidence>
<evidence type="ECO:0000256" key="1">
    <source>
        <dbReference type="SAM" id="MobiDB-lite"/>
    </source>
</evidence>
<dbReference type="PANTHER" id="PTHR16213:SF78">
    <property type="entry name" value="SELENOPROTEIN N"/>
    <property type="match status" value="1"/>
</dbReference>
<dbReference type="GO" id="GO:0055074">
    <property type="term" value="P:calcium ion homeostasis"/>
    <property type="evidence" value="ECO:0007669"/>
    <property type="project" value="TreeGrafter"/>
</dbReference>
<keyword evidence="4" id="KW-1185">Reference proteome</keyword>
<dbReference type="GO" id="GO:0005789">
    <property type="term" value="C:endoplasmic reticulum membrane"/>
    <property type="evidence" value="ECO:0007669"/>
    <property type="project" value="TreeGrafter"/>
</dbReference>
<evidence type="ECO:0000313" key="3">
    <source>
        <dbReference type="EMBL" id="RUS70570.1"/>
    </source>
</evidence>
<keyword evidence="2" id="KW-0812">Transmembrane</keyword>
<organism evidence="3 4">
    <name type="scientific">Elysia chlorotica</name>
    <name type="common">Eastern emerald elysia</name>
    <name type="synonym">Sea slug</name>
    <dbReference type="NCBI Taxonomy" id="188477"/>
    <lineage>
        <taxon>Eukaryota</taxon>
        <taxon>Metazoa</taxon>
        <taxon>Spiralia</taxon>
        <taxon>Lophotrochozoa</taxon>
        <taxon>Mollusca</taxon>
        <taxon>Gastropoda</taxon>
        <taxon>Heterobranchia</taxon>
        <taxon>Euthyneura</taxon>
        <taxon>Panpulmonata</taxon>
        <taxon>Sacoglossa</taxon>
        <taxon>Placobranchoidea</taxon>
        <taxon>Plakobranchidae</taxon>
        <taxon>Elysia</taxon>
    </lineage>
</organism>
<proteinExistence type="predicted"/>
<dbReference type="EMBL" id="RQTK01001380">
    <property type="protein sequence ID" value="RUS70570.1"/>
    <property type="molecule type" value="Genomic_DNA"/>
</dbReference>
<feature type="transmembrane region" description="Helical" evidence="2">
    <location>
        <begin position="64"/>
        <end position="88"/>
    </location>
</feature>
<comment type="caution">
    <text evidence="3">The sequence shown here is derived from an EMBL/GenBank/DDBJ whole genome shotgun (WGS) entry which is preliminary data.</text>
</comment>
<protein>
    <submittedName>
        <fullName evidence="3">Uncharacterized protein</fullName>
    </submittedName>
</protein>
<feature type="compositionally biased region" description="Polar residues" evidence="1">
    <location>
        <begin position="26"/>
        <end position="36"/>
    </location>
</feature>
<keyword evidence="2" id="KW-1133">Transmembrane helix</keyword>
<dbReference type="AlphaFoldDB" id="A0A3S0ZM35"/>
<dbReference type="OrthoDB" id="10062435at2759"/>
<reference evidence="3 4" key="1">
    <citation type="submission" date="2019-01" db="EMBL/GenBank/DDBJ databases">
        <title>A draft genome assembly of the solar-powered sea slug Elysia chlorotica.</title>
        <authorList>
            <person name="Cai H."/>
            <person name="Li Q."/>
            <person name="Fang X."/>
            <person name="Li J."/>
            <person name="Curtis N.E."/>
            <person name="Altenburger A."/>
            <person name="Shibata T."/>
            <person name="Feng M."/>
            <person name="Maeda T."/>
            <person name="Schwartz J.A."/>
            <person name="Shigenobu S."/>
            <person name="Lundholm N."/>
            <person name="Nishiyama T."/>
            <person name="Yang H."/>
            <person name="Hasebe M."/>
            <person name="Li S."/>
            <person name="Pierce S.K."/>
            <person name="Wang J."/>
        </authorList>
    </citation>
    <scope>NUCLEOTIDE SEQUENCE [LARGE SCALE GENOMIC DNA]</scope>
    <source>
        <strain evidence="3">EC2010</strain>
        <tissue evidence="3">Whole organism of an adult</tissue>
    </source>
</reference>
<gene>
    <name evidence="3" type="ORF">EGW08_021669</name>
</gene>
<sequence>MGSHVKQSYKNTDAHLHQRRGHLSRHQVNIDQQTSQRSEKEHKKSSSGESVKSSSITLTIPKWLYCYLPILMLVLALIMSVWISSVLWNRVDNLVMQRTESDGWEVVDLFGNFDTDGDFYLSFDEALPLIQLMSKFKEVLQDDHNQRKINRDEHLIDIQAHFSPLNISTMTKDWAHDINNNYSFHGLFQWQSPNILHKKFPVSTFLNFLPDDIHSIPKPGTVYSIVSAPADVYNVIPAVGRSTRHFPPQPSGKGQSIHSLLSMFHPRPFIIMRFPPQGAVGCVRAVSKTHVHVIFRVHAEFQLNEPPRDPFWFSPAQFSGSLIMARDGSSVEHFHLYVPAERNLNVDMEWLMENAEDGMEVDIGYMPVMELTSQGRSRSAVLFENK</sequence>
<dbReference type="Proteomes" id="UP000271974">
    <property type="component" value="Unassembled WGS sequence"/>
</dbReference>
<dbReference type="PANTHER" id="PTHR16213">
    <property type="entry name" value="SELENOPROTEIN N"/>
    <property type="match status" value="1"/>
</dbReference>
<evidence type="ECO:0000313" key="4">
    <source>
        <dbReference type="Proteomes" id="UP000271974"/>
    </source>
</evidence>
<name>A0A3S0ZM35_ELYCH</name>
<feature type="non-terminal residue" evidence="3">
    <location>
        <position position="386"/>
    </location>
</feature>
<keyword evidence="2" id="KW-0472">Membrane</keyword>
<feature type="compositionally biased region" description="Basic and acidic residues" evidence="1">
    <location>
        <begin position="37"/>
        <end position="46"/>
    </location>
</feature>
<accession>A0A3S0ZM35</accession>